<keyword evidence="2" id="KW-1133">Transmembrane helix</keyword>
<dbReference type="VEuPathDB" id="TriTrypDB:LtaPh_1312000"/>
<dbReference type="OrthoDB" id="273329at2759"/>
<protein>
    <submittedName>
        <fullName evidence="3">Uncharacterized protein</fullName>
    </submittedName>
</protein>
<dbReference type="PANTHER" id="PTHR35613">
    <property type="entry name" value="C-TYPE LECTIN DOMAIN-CONTAINING PROTEIN"/>
    <property type="match status" value="1"/>
</dbReference>
<gene>
    <name evidence="3" type="ORF">LtaPh_1312000</name>
</gene>
<dbReference type="PANTHER" id="PTHR35613:SF2">
    <property type="entry name" value="C-TYPE LECTIN DOMAIN-CONTAINING PROTEIN"/>
    <property type="match status" value="1"/>
</dbReference>
<evidence type="ECO:0000256" key="2">
    <source>
        <dbReference type="SAM" id="Phobius"/>
    </source>
</evidence>
<feature type="compositionally biased region" description="Acidic residues" evidence="1">
    <location>
        <begin position="314"/>
        <end position="324"/>
    </location>
</feature>
<dbReference type="EMBL" id="BLBS01000017">
    <property type="protein sequence ID" value="GET86984.1"/>
    <property type="molecule type" value="Genomic_DNA"/>
</dbReference>
<keyword evidence="2" id="KW-0812">Transmembrane</keyword>
<feature type="compositionally biased region" description="Polar residues" evidence="1">
    <location>
        <begin position="337"/>
        <end position="346"/>
    </location>
</feature>
<organism evidence="3 4">
    <name type="scientific">Leishmania tarentolae</name>
    <name type="common">Sauroleishmania tarentolae</name>
    <dbReference type="NCBI Taxonomy" id="5689"/>
    <lineage>
        <taxon>Eukaryota</taxon>
        <taxon>Discoba</taxon>
        <taxon>Euglenozoa</taxon>
        <taxon>Kinetoplastea</taxon>
        <taxon>Metakinetoplastina</taxon>
        <taxon>Trypanosomatida</taxon>
        <taxon>Trypanosomatidae</taxon>
        <taxon>Leishmaniinae</taxon>
        <taxon>Leishmania</taxon>
        <taxon>lizard Leishmania</taxon>
    </lineage>
</organism>
<sequence>MMVRLDGLGASHRVGVACRRRLVVLSVATLLFVFLSHCAEHAHSFAFVPVVNTFAMPEKSGNKMESRFACQDSGGYMAGEPTTATHLSVIEAVRGAGAGVEWYAYLGASTDDSLANECPPPVTEHAVGSGLGQSFGCYWRWNQGRWTETDDNPELPLHIPKVGVTFYVGNYFRLPSSPSLTVYGVQGGFPSWFNATSSKQSELRPNSMFGQDLVAVGRGDTSSWSDNQASGGYSYAGFIFGSIYNTSIWDLKAQKSSQMFFWSVCQTQAPSALLFELEDTSSVVQNIWWVIFFAIIMVLCTIAFCVTVHCQEDESMDEPPEDAPEWAKEETNKTTRTKSFVSTRSFRPQPGDDNAGNYGHDMGNWVSQYKMNQGSMYDCNQGAGFQMPPNANSINPLYNGSRAPSNVWA</sequence>
<evidence type="ECO:0000313" key="3">
    <source>
        <dbReference type="EMBL" id="GET86984.1"/>
    </source>
</evidence>
<reference evidence="3" key="1">
    <citation type="submission" date="2019-11" db="EMBL/GenBank/DDBJ databases">
        <title>Leishmania tarentolae CDS.</title>
        <authorList>
            <person name="Goto Y."/>
            <person name="Yamagishi J."/>
        </authorList>
    </citation>
    <scope>NUCLEOTIDE SEQUENCE [LARGE SCALE GENOMIC DNA]</scope>
    <source>
        <strain evidence="3">Parrot Tar II</strain>
    </source>
</reference>
<accession>A0A640KD66</accession>
<dbReference type="InterPro" id="IPR031797">
    <property type="entry name" value="DUF5075"/>
</dbReference>
<name>A0A640KD66_LEITA</name>
<evidence type="ECO:0000313" key="4">
    <source>
        <dbReference type="Proteomes" id="UP000419144"/>
    </source>
</evidence>
<dbReference type="AlphaFoldDB" id="A0A640KD66"/>
<dbReference type="Proteomes" id="UP000419144">
    <property type="component" value="Unassembled WGS sequence"/>
</dbReference>
<feature type="region of interest" description="Disordered" evidence="1">
    <location>
        <begin position="314"/>
        <end position="359"/>
    </location>
</feature>
<proteinExistence type="predicted"/>
<evidence type="ECO:0000256" key="1">
    <source>
        <dbReference type="SAM" id="MobiDB-lite"/>
    </source>
</evidence>
<keyword evidence="4" id="KW-1185">Reference proteome</keyword>
<keyword evidence="2" id="KW-0472">Membrane</keyword>
<dbReference type="Pfam" id="PF16825">
    <property type="entry name" value="DUF5075"/>
    <property type="match status" value="1"/>
</dbReference>
<comment type="caution">
    <text evidence="3">The sequence shown here is derived from an EMBL/GenBank/DDBJ whole genome shotgun (WGS) entry which is preliminary data.</text>
</comment>
<feature type="transmembrane region" description="Helical" evidence="2">
    <location>
        <begin position="287"/>
        <end position="308"/>
    </location>
</feature>